<accession>A0ABY1PRI2</accession>
<protein>
    <submittedName>
        <fullName evidence="1">Uncharacterized protein</fullName>
    </submittedName>
</protein>
<proteinExistence type="predicted"/>
<organism evidence="1 2">
    <name type="scientific">Neorhodopirellula lusitana</name>
    <dbReference type="NCBI Taxonomy" id="445327"/>
    <lineage>
        <taxon>Bacteria</taxon>
        <taxon>Pseudomonadati</taxon>
        <taxon>Planctomycetota</taxon>
        <taxon>Planctomycetia</taxon>
        <taxon>Pirellulales</taxon>
        <taxon>Pirellulaceae</taxon>
        <taxon>Neorhodopirellula</taxon>
    </lineage>
</organism>
<reference evidence="1 2" key="1">
    <citation type="submission" date="2017-05" db="EMBL/GenBank/DDBJ databases">
        <authorList>
            <person name="Varghese N."/>
            <person name="Submissions S."/>
        </authorList>
    </citation>
    <scope>NUCLEOTIDE SEQUENCE [LARGE SCALE GENOMIC DNA]</scope>
    <source>
        <strain evidence="1 2">DSM 25457</strain>
    </source>
</reference>
<evidence type="ECO:0000313" key="2">
    <source>
        <dbReference type="Proteomes" id="UP001158067"/>
    </source>
</evidence>
<dbReference type="Proteomes" id="UP001158067">
    <property type="component" value="Unassembled WGS sequence"/>
</dbReference>
<name>A0ABY1PRI2_9BACT</name>
<evidence type="ECO:0000313" key="1">
    <source>
        <dbReference type="EMBL" id="SMP43882.1"/>
    </source>
</evidence>
<sequence>MDTTQLLNDALRGDEHSMAELIRLQREGKALRLYPFGRKGPLDEGMTPLQITSTENRMVRFRLGKYNTVCFPKAKLADTMLGIMRFAIGMAQHYGDRYEELESRATPGLGCISQVVNGDSIGLTFQPPGMLDYDLGLYDCRKLLDHWIVLIEQNEWDYTDCGFTAEEYCDVLTFTDSNCAI</sequence>
<keyword evidence="2" id="KW-1185">Reference proteome</keyword>
<gene>
    <name evidence="1" type="ORF">SAMN06265222_1011021</name>
</gene>
<dbReference type="EMBL" id="FXUG01000001">
    <property type="protein sequence ID" value="SMP43882.1"/>
    <property type="molecule type" value="Genomic_DNA"/>
</dbReference>
<comment type="caution">
    <text evidence="1">The sequence shown here is derived from an EMBL/GenBank/DDBJ whole genome shotgun (WGS) entry which is preliminary data.</text>
</comment>
<dbReference type="RefSeq" id="WP_283431169.1">
    <property type="nucleotide sequence ID" value="NZ_FXUG01000001.1"/>
</dbReference>